<dbReference type="Proteomes" id="UP000652354">
    <property type="component" value="Unassembled WGS sequence"/>
</dbReference>
<sequence>MFRHLARPLLATWFVYGGVQSVLEPEKRAERAAPVVEPLLKEAGLEDVRTTDLVKVHGAVSIAAATVLALSRTPRTAGLVLAGLTAATVATARPFWLETDEQKREEQLELFLKNVSLFGGTLLAASAGHSPRRKERAKAKKDKLAAKKDKAAAKAEVLSAKASKKLKK</sequence>
<dbReference type="EMBL" id="BONR01000005">
    <property type="protein sequence ID" value="GIG55417.1"/>
    <property type="molecule type" value="Genomic_DNA"/>
</dbReference>
<reference evidence="2" key="1">
    <citation type="submission" date="2021-01" db="EMBL/GenBank/DDBJ databases">
        <title>Whole genome shotgun sequence of Demequina activiva NBRC 110675.</title>
        <authorList>
            <person name="Komaki H."/>
            <person name="Tamura T."/>
        </authorList>
    </citation>
    <scope>NUCLEOTIDE SEQUENCE</scope>
    <source>
        <strain evidence="2">NBRC 110675</strain>
    </source>
</reference>
<gene>
    <name evidence="2" type="ORF">Dac01nite_21690</name>
</gene>
<dbReference type="AlphaFoldDB" id="A0A919Q369"/>
<proteinExistence type="predicted"/>
<comment type="caution">
    <text evidence="2">The sequence shown here is derived from an EMBL/GenBank/DDBJ whole genome shotgun (WGS) entry which is preliminary data.</text>
</comment>
<organism evidence="2 3">
    <name type="scientific">Demequina activiva</name>
    <dbReference type="NCBI Taxonomy" id="1582364"/>
    <lineage>
        <taxon>Bacteria</taxon>
        <taxon>Bacillati</taxon>
        <taxon>Actinomycetota</taxon>
        <taxon>Actinomycetes</taxon>
        <taxon>Micrococcales</taxon>
        <taxon>Demequinaceae</taxon>
        <taxon>Demequina</taxon>
    </lineage>
</organism>
<dbReference type="RefSeq" id="WP_203656882.1">
    <property type="nucleotide sequence ID" value="NZ_BONR01000005.1"/>
</dbReference>
<feature type="compositionally biased region" description="Basic residues" evidence="1">
    <location>
        <begin position="130"/>
        <end position="141"/>
    </location>
</feature>
<evidence type="ECO:0000313" key="2">
    <source>
        <dbReference type="EMBL" id="GIG55417.1"/>
    </source>
</evidence>
<accession>A0A919Q369</accession>
<keyword evidence="3" id="KW-1185">Reference proteome</keyword>
<name>A0A919Q369_9MICO</name>
<evidence type="ECO:0000256" key="1">
    <source>
        <dbReference type="SAM" id="MobiDB-lite"/>
    </source>
</evidence>
<evidence type="ECO:0000313" key="3">
    <source>
        <dbReference type="Proteomes" id="UP000652354"/>
    </source>
</evidence>
<protein>
    <recommendedName>
        <fullName evidence="4">DoxX family protein</fullName>
    </recommendedName>
</protein>
<feature type="region of interest" description="Disordered" evidence="1">
    <location>
        <begin position="126"/>
        <end position="148"/>
    </location>
</feature>
<evidence type="ECO:0008006" key="4">
    <source>
        <dbReference type="Google" id="ProtNLM"/>
    </source>
</evidence>